<keyword evidence="4" id="KW-1185">Reference proteome</keyword>
<feature type="chain" id="PRO_5035280980" evidence="2">
    <location>
        <begin position="20"/>
        <end position="151"/>
    </location>
</feature>
<gene>
    <name evidence="3" type="ORF">AFUS01_LOCUS11555</name>
</gene>
<reference evidence="3" key="1">
    <citation type="submission" date="2021-06" db="EMBL/GenBank/DDBJ databases">
        <authorList>
            <person name="Hodson N. C."/>
            <person name="Mongue J. A."/>
            <person name="Jaron S. K."/>
        </authorList>
    </citation>
    <scope>NUCLEOTIDE SEQUENCE</scope>
</reference>
<dbReference type="AlphaFoldDB" id="A0A8J2JR02"/>
<organism evidence="3 4">
    <name type="scientific">Allacma fusca</name>
    <dbReference type="NCBI Taxonomy" id="39272"/>
    <lineage>
        <taxon>Eukaryota</taxon>
        <taxon>Metazoa</taxon>
        <taxon>Ecdysozoa</taxon>
        <taxon>Arthropoda</taxon>
        <taxon>Hexapoda</taxon>
        <taxon>Collembola</taxon>
        <taxon>Symphypleona</taxon>
        <taxon>Sminthuridae</taxon>
        <taxon>Allacma</taxon>
    </lineage>
</organism>
<sequence length="151" mass="16377">MHVSFFILFVAVTTIISEATCTIPIQPGETDVLERLSCAQVRCSGSQVCEMVPAPNARCNKTYPTVCYPKIPICKPRPEVLPIFCGSIICPRGTVCRMRSCLSVRCVPQPICVRKGPRPRPVRKGGILSTTKPTESVKTIQTTTSAPIATA</sequence>
<protein>
    <submittedName>
        <fullName evidence="3">Uncharacterized protein</fullName>
    </submittedName>
</protein>
<name>A0A8J2JR02_9HEXA</name>
<feature type="compositionally biased region" description="Polar residues" evidence="1">
    <location>
        <begin position="128"/>
        <end position="151"/>
    </location>
</feature>
<feature type="region of interest" description="Disordered" evidence="1">
    <location>
        <begin position="118"/>
        <end position="151"/>
    </location>
</feature>
<proteinExistence type="predicted"/>
<evidence type="ECO:0000313" key="3">
    <source>
        <dbReference type="EMBL" id="CAG7722423.1"/>
    </source>
</evidence>
<evidence type="ECO:0000256" key="2">
    <source>
        <dbReference type="SAM" id="SignalP"/>
    </source>
</evidence>
<evidence type="ECO:0000256" key="1">
    <source>
        <dbReference type="SAM" id="MobiDB-lite"/>
    </source>
</evidence>
<keyword evidence="2" id="KW-0732">Signal</keyword>
<dbReference type="Proteomes" id="UP000708208">
    <property type="component" value="Unassembled WGS sequence"/>
</dbReference>
<evidence type="ECO:0000313" key="4">
    <source>
        <dbReference type="Proteomes" id="UP000708208"/>
    </source>
</evidence>
<comment type="caution">
    <text evidence="3">The sequence shown here is derived from an EMBL/GenBank/DDBJ whole genome shotgun (WGS) entry which is preliminary data.</text>
</comment>
<accession>A0A8J2JR02</accession>
<feature type="signal peptide" evidence="2">
    <location>
        <begin position="1"/>
        <end position="19"/>
    </location>
</feature>
<dbReference type="EMBL" id="CAJVCH010089149">
    <property type="protein sequence ID" value="CAG7722423.1"/>
    <property type="molecule type" value="Genomic_DNA"/>
</dbReference>